<reference evidence="2 3" key="2">
    <citation type="journal article" date="2012" name="Nature">
        <title>Insights into hominid evolution from the gorilla genome sequence.</title>
        <authorList>
            <person name="Scally A."/>
            <person name="Dutheil J.Y."/>
            <person name="Hillier L.W."/>
            <person name="Jordan G.E."/>
            <person name="Goodhead I."/>
            <person name="Herrero J."/>
            <person name="Hobolth A."/>
            <person name="Lappalainen T."/>
            <person name="Mailund T."/>
            <person name="Marques-Bonet T."/>
            <person name="McCarthy S."/>
            <person name="Montgomery S.H."/>
            <person name="Schwalie P.C."/>
            <person name="Tang Y.A."/>
            <person name="Ward M.C."/>
            <person name="Xue Y."/>
            <person name="Yngvadottir B."/>
            <person name="Alkan C."/>
            <person name="Andersen L.N."/>
            <person name="Ayub Q."/>
            <person name="Ball E.V."/>
            <person name="Beal K."/>
            <person name="Bradley B.J."/>
            <person name="Chen Y."/>
            <person name="Clee C.M."/>
            <person name="Fitzgerald S."/>
            <person name="Graves T.A."/>
            <person name="Gu Y."/>
            <person name="Heath P."/>
            <person name="Heger A."/>
            <person name="Karakoc E."/>
            <person name="Kolb-Kokocinski A."/>
            <person name="Laird G.K."/>
            <person name="Lunter G."/>
            <person name="Meader S."/>
            <person name="Mort M."/>
            <person name="Mullikin J.C."/>
            <person name="Munch K."/>
            <person name="O'Connor T.D."/>
            <person name="Phillips A.D."/>
            <person name="Prado-Martinez J."/>
            <person name="Rogers A.S."/>
            <person name="Sajjadian S."/>
            <person name="Schmidt D."/>
            <person name="Shaw K."/>
            <person name="Simpson J.T."/>
            <person name="Stenson P.D."/>
            <person name="Turner D.J."/>
            <person name="Vigilant L."/>
            <person name="Vilella A.J."/>
            <person name="Whitener W."/>
            <person name="Zhu B."/>
            <person name="Cooper D.N."/>
            <person name="de Jong P."/>
            <person name="Dermitzakis E.T."/>
            <person name="Eichler E.E."/>
            <person name="Flicek P."/>
            <person name="Goldman N."/>
            <person name="Mundy N.I."/>
            <person name="Ning Z."/>
            <person name="Odom D.T."/>
            <person name="Ponting C.P."/>
            <person name="Quail M.A."/>
            <person name="Ryder O.A."/>
            <person name="Searle S.M."/>
            <person name="Warren W.C."/>
            <person name="Wilson R.K."/>
            <person name="Schierup M.H."/>
            <person name="Rogers J."/>
            <person name="Tyler-Smith C."/>
            <person name="Durbin R."/>
        </authorList>
    </citation>
    <scope>NUCLEOTIDE SEQUENCE [LARGE SCALE GENOMIC DNA]</scope>
</reference>
<evidence type="ECO:0000256" key="1">
    <source>
        <dbReference type="SAM" id="MobiDB-lite"/>
    </source>
</evidence>
<dbReference type="OMA" id="VCICPLF"/>
<name>A0A2I2YW38_GORGO</name>
<dbReference type="InParanoid" id="A0A2I2YW38"/>
<evidence type="ECO:0000313" key="3">
    <source>
        <dbReference type="Proteomes" id="UP000001519"/>
    </source>
</evidence>
<reference evidence="3" key="1">
    <citation type="submission" date="2011-05" db="EMBL/GenBank/DDBJ databases">
        <title>Insights into the evolution of the great apes provided by the gorilla genome.</title>
        <authorList>
            <person name="Scally A."/>
        </authorList>
    </citation>
    <scope>NUCLEOTIDE SEQUENCE [LARGE SCALE GENOMIC DNA]</scope>
</reference>
<reference evidence="2" key="3">
    <citation type="submission" date="2025-08" db="UniProtKB">
        <authorList>
            <consortium name="Ensembl"/>
        </authorList>
    </citation>
    <scope>IDENTIFICATION</scope>
</reference>
<keyword evidence="3" id="KW-1185">Reference proteome</keyword>
<proteinExistence type="predicted"/>
<dbReference type="Bgee" id="ENSGGOG00000040975">
    <property type="expression patterns" value="Expressed in testis"/>
</dbReference>
<dbReference type="EMBL" id="CABD030093843">
    <property type="status" value="NOT_ANNOTATED_CDS"/>
    <property type="molecule type" value="Genomic_DNA"/>
</dbReference>
<organism evidence="2 3">
    <name type="scientific">Gorilla gorilla gorilla</name>
    <name type="common">Western lowland gorilla</name>
    <dbReference type="NCBI Taxonomy" id="9595"/>
    <lineage>
        <taxon>Eukaryota</taxon>
        <taxon>Metazoa</taxon>
        <taxon>Chordata</taxon>
        <taxon>Craniata</taxon>
        <taxon>Vertebrata</taxon>
        <taxon>Euteleostomi</taxon>
        <taxon>Mammalia</taxon>
        <taxon>Eutheria</taxon>
        <taxon>Euarchontoglires</taxon>
        <taxon>Primates</taxon>
        <taxon>Haplorrhini</taxon>
        <taxon>Catarrhini</taxon>
        <taxon>Hominidae</taxon>
        <taxon>Gorilla</taxon>
    </lineage>
</organism>
<accession>A0A2I2YW38</accession>
<protein>
    <submittedName>
        <fullName evidence="2">Uncharacterized protein</fullName>
    </submittedName>
</protein>
<reference evidence="2" key="4">
    <citation type="submission" date="2025-09" db="UniProtKB">
        <authorList>
            <consortium name="Ensembl"/>
        </authorList>
    </citation>
    <scope>IDENTIFICATION</scope>
</reference>
<feature type="region of interest" description="Disordered" evidence="1">
    <location>
        <begin position="74"/>
        <end position="103"/>
    </location>
</feature>
<dbReference type="GeneTree" id="ENSGT01130000282462"/>
<dbReference type="Proteomes" id="UP000001519">
    <property type="component" value="Chromosome 14"/>
</dbReference>
<sequence length="103" mass="11525">MFEPTEQSSCCLPDSHPKTKGASLSFVLLAWKTSSWLLGTHIGHWLQPLNGFTNVPGVCICPLFYSLETLAGHGGSRLSSQHLRRPRQVDHKVKRSTPSWPTW</sequence>
<dbReference type="AlphaFoldDB" id="A0A2I2YW38"/>
<dbReference type="Ensembl" id="ENSGGOT00000066753.1">
    <property type="protein sequence ID" value="ENSGGOP00000039210.1"/>
    <property type="gene ID" value="ENSGGOG00000040975.1"/>
</dbReference>
<evidence type="ECO:0000313" key="2">
    <source>
        <dbReference type="Ensembl" id="ENSGGOP00000039210.1"/>
    </source>
</evidence>